<evidence type="ECO:0000256" key="1">
    <source>
        <dbReference type="SAM" id="MobiDB-lite"/>
    </source>
</evidence>
<protein>
    <submittedName>
        <fullName evidence="3">Uncharacterized protein LOC111303517</fullName>
    </submittedName>
</protein>
<name>A0A6P5ZT12_DURZI</name>
<dbReference type="GeneID" id="111303517"/>
<dbReference type="RefSeq" id="XP_022755580.1">
    <property type="nucleotide sequence ID" value="XM_022899845.1"/>
</dbReference>
<organism evidence="2 3">
    <name type="scientific">Durio zibethinus</name>
    <name type="common">Durian</name>
    <dbReference type="NCBI Taxonomy" id="66656"/>
    <lineage>
        <taxon>Eukaryota</taxon>
        <taxon>Viridiplantae</taxon>
        <taxon>Streptophyta</taxon>
        <taxon>Embryophyta</taxon>
        <taxon>Tracheophyta</taxon>
        <taxon>Spermatophyta</taxon>
        <taxon>Magnoliopsida</taxon>
        <taxon>eudicotyledons</taxon>
        <taxon>Gunneridae</taxon>
        <taxon>Pentapetalae</taxon>
        <taxon>rosids</taxon>
        <taxon>malvids</taxon>
        <taxon>Malvales</taxon>
        <taxon>Malvaceae</taxon>
        <taxon>Helicteroideae</taxon>
        <taxon>Durio</taxon>
    </lineage>
</organism>
<evidence type="ECO:0000313" key="3">
    <source>
        <dbReference type="RefSeq" id="XP_022755580.1"/>
    </source>
</evidence>
<evidence type="ECO:0000313" key="2">
    <source>
        <dbReference type="Proteomes" id="UP000515121"/>
    </source>
</evidence>
<feature type="region of interest" description="Disordered" evidence="1">
    <location>
        <begin position="85"/>
        <end position="114"/>
    </location>
</feature>
<sequence>MKQQQQSSTSLDLVQLATAAIVLLFLAGQLPSSCALVPSGAEKSPIDVLLCGSSWRKMFLDKEGCSRRASVVVYSNRRILMKSGAILPSPPSPTRNQLKRQGVPLPPPPPPPLL</sequence>
<feature type="compositionally biased region" description="Pro residues" evidence="1">
    <location>
        <begin position="104"/>
        <end position="114"/>
    </location>
</feature>
<reference evidence="3" key="1">
    <citation type="submission" date="2025-08" db="UniProtKB">
        <authorList>
            <consortium name="RefSeq"/>
        </authorList>
    </citation>
    <scope>IDENTIFICATION</scope>
    <source>
        <tissue evidence="3">Fruit stalk</tissue>
    </source>
</reference>
<accession>A0A6P5ZT12</accession>
<keyword evidence="2" id="KW-1185">Reference proteome</keyword>
<dbReference type="Proteomes" id="UP000515121">
    <property type="component" value="Unplaced"/>
</dbReference>
<dbReference type="KEGG" id="dzi:111303517"/>
<gene>
    <name evidence="3" type="primary">LOC111303517</name>
</gene>
<proteinExistence type="predicted"/>
<dbReference type="AlphaFoldDB" id="A0A6P5ZT12"/>